<feature type="repeat" description="ANK" evidence="3">
    <location>
        <begin position="86"/>
        <end position="120"/>
    </location>
</feature>
<dbReference type="PROSITE" id="PS50088">
    <property type="entry name" value="ANK_REPEAT"/>
    <property type="match status" value="4"/>
</dbReference>
<dbReference type="SUPFAM" id="SSF48403">
    <property type="entry name" value="Ankyrin repeat"/>
    <property type="match status" value="1"/>
</dbReference>
<keyword evidence="5" id="KW-1185">Reference proteome</keyword>
<dbReference type="Pfam" id="PF12796">
    <property type="entry name" value="Ank_2"/>
    <property type="match status" value="1"/>
</dbReference>
<dbReference type="InterPro" id="IPR002110">
    <property type="entry name" value="Ankyrin_rpt"/>
</dbReference>
<dbReference type="HOGENOM" id="CLU_000134_18_9_1"/>
<dbReference type="GO" id="GO:0005634">
    <property type="term" value="C:nucleus"/>
    <property type="evidence" value="ECO:0007669"/>
    <property type="project" value="TreeGrafter"/>
</dbReference>
<dbReference type="STRING" id="930990.A0A067MX06"/>
<evidence type="ECO:0000256" key="2">
    <source>
        <dbReference type="ARBA" id="ARBA00023043"/>
    </source>
</evidence>
<keyword evidence="1" id="KW-0677">Repeat</keyword>
<feature type="non-terminal residue" evidence="4">
    <location>
        <position position="160"/>
    </location>
</feature>
<dbReference type="GO" id="GO:0005737">
    <property type="term" value="C:cytoplasm"/>
    <property type="evidence" value="ECO:0007669"/>
    <property type="project" value="TreeGrafter"/>
</dbReference>
<evidence type="ECO:0000256" key="1">
    <source>
        <dbReference type="ARBA" id="ARBA00022737"/>
    </source>
</evidence>
<protein>
    <submittedName>
        <fullName evidence="4">Uncharacterized protein</fullName>
    </submittedName>
</protein>
<dbReference type="EMBL" id="KL198028">
    <property type="protein sequence ID" value="KDQ16392.1"/>
    <property type="molecule type" value="Genomic_DNA"/>
</dbReference>
<reference evidence="5" key="1">
    <citation type="journal article" date="2014" name="Proc. Natl. Acad. Sci. U.S.A.">
        <title>Extensive sampling of basidiomycete genomes demonstrates inadequacy of the white-rot/brown-rot paradigm for wood decay fungi.</title>
        <authorList>
            <person name="Riley R."/>
            <person name="Salamov A.A."/>
            <person name="Brown D.W."/>
            <person name="Nagy L.G."/>
            <person name="Floudas D."/>
            <person name="Held B.W."/>
            <person name="Levasseur A."/>
            <person name="Lombard V."/>
            <person name="Morin E."/>
            <person name="Otillar R."/>
            <person name="Lindquist E.A."/>
            <person name="Sun H."/>
            <person name="LaButti K.M."/>
            <person name="Schmutz J."/>
            <person name="Jabbour D."/>
            <person name="Luo H."/>
            <person name="Baker S.E."/>
            <person name="Pisabarro A.G."/>
            <person name="Walton J.D."/>
            <person name="Blanchette R.A."/>
            <person name="Henrissat B."/>
            <person name="Martin F."/>
            <person name="Cullen D."/>
            <person name="Hibbett D.S."/>
            <person name="Grigoriev I.V."/>
        </authorList>
    </citation>
    <scope>NUCLEOTIDE SEQUENCE [LARGE SCALE GENOMIC DNA]</scope>
    <source>
        <strain evidence="5">FD-172 SS1</strain>
    </source>
</reference>
<dbReference type="InterPro" id="IPR050745">
    <property type="entry name" value="Multifunctional_regulatory"/>
</dbReference>
<sequence length="160" mass="17049">VRLLLESGADPCLRGQHGQTALRAALGRDCTATVSALLEAGADPKARDIDKDGNTTLHYAVLCHRSPAVIQLLLDGGADLQIPNRQGRTALHCALESPDCTATVLSALLDAGADPNARDDNGWTSLHYVVRYLCSHFVTLLLLKAGADPHSRDKRGHTPI</sequence>
<organism evidence="4 5">
    <name type="scientific">Botryobasidium botryosum (strain FD-172 SS1)</name>
    <dbReference type="NCBI Taxonomy" id="930990"/>
    <lineage>
        <taxon>Eukaryota</taxon>
        <taxon>Fungi</taxon>
        <taxon>Dikarya</taxon>
        <taxon>Basidiomycota</taxon>
        <taxon>Agaricomycotina</taxon>
        <taxon>Agaricomycetes</taxon>
        <taxon>Cantharellales</taxon>
        <taxon>Botryobasidiaceae</taxon>
        <taxon>Botryobasidium</taxon>
    </lineage>
</organism>
<dbReference type="AlphaFoldDB" id="A0A067MX06"/>
<dbReference type="Gene3D" id="1.25.40.20">
    <property type="entry name" value="Ankyrin repeat-containing domain"/>
    <property type="match status" value="3"/>
</dbReference>
<gene>
    <name evidence="4" type="ORF">BOTBODRAFT_79013</name>
</gene>
<evidence type="ECO:0000313" key="4">
    <source>
        <dbReference type="EMBL" id="KDQ16392.1"/>
    </source>
</evidence>
<dbReference type="Proteomes" id="UP000027195">
    <property type="component" value="Unassembled WGS sequence"/>
</dbReference>
<dbReference type="OrthoDB" id="194358at2759"/>
<name>A0A067MX06_BOTB1</name>
<evidence type="ECO:0000256" key="3">
    <source>
        <dbReference type="PROSITE-ProRule" id="PRU00023"/>
    </source>
</evidence>
<dbReference type="SMART" id="SM00248">
    <property type="entry name" value="ANK"/>
    <property type="match status" value="4"/>
</dbReference>
<dbReference type="PANTHER" id="PTHR24189">
    <property type="entry name" value="MYOTROPHIN"/>
    <property type="match status" value="1"/>
</dbReference>
<dbReference type="PANTHER" id="PTHR24189:SF50">
    <property type="entry name" value="ANKYRIN REPEAT AND SOCS BOX PROTEIN 2"/>
    <property type="match status" value="1"/>
</dbReference>
<evidence type="ECO:0000313" key="5">
    <source>
        <dbReference type="Proteomes" id="UP000027195"/>
    </source>
</evidence>
<accession>A0A067MX06</accession>
<keyword evidence="2 3" id="KW-0040">ANK repeat</keyword>
<dbReference type="InParanoid" id="A0A067MX06"/>
<feature type="repeat" description="ANK" evidence="3">
    <location>
        <begin position="17"/>
        <end position="49"/>
    </location>
</feature>
<dbReference type="Pfam" id="PF00023">
    <property type="entry name" value="Ank"/>
    <property type="match status" value="1"/>
</dbReference>
<dbReference type="InterPro" id="IPR036770">
    <property type="entry name" value="Ankyrin_rpt-contain_sf"/>
</dbReference>
<feature type="repeat" description="ANK" evidence="3">
    <location>
        <begin position="121"/>
        <end position="154"/>
    </location>
</feature>
<dbReference type="PROSITE" id="PS50297">
    <property type="entry name" value="ANK_REP_REGION"/>
    <property type="match status" value="3"/>
</dbReference>
<proteinExistence type="predicted"/>
<feature type="repeat" description="ANK" evidence="3">
    <location>
        <begin position="52"/>
        <end position="85"/>
    </location>
</feature>
<feature type="non-terminal residue" evidence="4">
    <location>
        <position position="1"/>
    </location>
</feature>